<proteinExistence type="predicted"/>
<comment type="caution">
    <text evidence="1">The sequence shown here is derived from an EMBL/GenBank/DDBJ whole genome shotgun (WGS) entry which is preliminary data.</text>
</comment>
<dbReference type="Proteomes" id="UP000790709">
    <property type="component" value="Unassembled WGS sequence"/>
</dbReference>
<protein>
    <submittedName>
        <fullName evidence="1">Uncharacterized protein</fullName>
    </submittedName>
</protein>
<dbReference type="EMBL" id="MU266420">
    <property type="protein sequence ID" value="KAH7924608.1"/>
    <property type="molecule type" value="Genomic_DNA"/>
</dbReference>
<name>A0ACB8BJ97_9AGAM</name>
<organism evidence="1 2">
    <name type="scientific">Leucogyrophana mollusca</name>
    <dbReference type="NCBI Taxonomy" id="85980"/>
    <lineage>
        <taxon>Eukaryota</taxon>
        <taxon>Fungi</taxon>
        <taxon>Dikarya</taxon>
        <taxon>Basidiomycota</taxon>
        <taxon>Agaricomycotina</taxon>
        <taxon>Agaricomycetes</taxon>
        <taxon>Agaricomycetidae</taxon>
        <taxon>Boletales</taxon>
        <taxon>Boletales incertae sedis</taxon>
        <taxon>Leucogyrophana</taxon>
    </lineage>
</organism>
<evidence type="ECO:0000313" key="1">
    <source>
        <dbReference type="EMBL" id="KAH7924608.1"/>
    </source>
</evidence>
<evidence type="ECO:0000313" key="2">
    <source>
        <dbReference type="Proteomes" id="UP000790709"/>
    </source>
</evidence>
<accession>A0ACB8BJ97</accession>
<gene>
    <name evidence="1" type="ORF">BV22DRAFT_1105358</name>
</gene>
<keyword evidence="2" id="KW-1185">Reference proteome</keyword>
<reference evidence="1" key="1">
    <citation type="journal article" date="2021" name="New Phytol.">
        <title>Evolutionary innovations through gain and loss of genes in the ectomycorrhizal Boletales.</title>
        <authorList>
            <person name="Wu G."/>
            <person name="Miyauchi S."/>
            <person name="Morin E."/>
            <person name="Kuo A."/>
            <person name="Drula E."/>
            <person name="Varga T."/>
            <person name="Kohler A."/>
            <person name="Feng B."/>
            <person name="Cao Y."/>
            <person name="Lipzen A."/>
            <person name="Daum C."/>
            <person name="Hundley H."/>
            <person name="Pangilinan J."/>
            <person name="Johnson J."/>
            <person name="Barry K."/>
            <person name="LaButti K."/>
            <person name="Ng V."/>
            <person name="Ahrendt S."/>
            <person name="Min B."/>
            <person name="Choi I.G."/>
            <person name="Park H."/>
            <person name="Plett J.M."/>
            <person name="Magnuson J."/>
            <person name="Spatafora J.W."/>
            <person name="Nagy L.G."/>
            <person name="Henrissat B."/>
            <person name="Grigoriev I.V."/>
            <person name="Yang Z.L."/>
            <person name="Xu J."/>
            <person name="Martin F.M."/>
        </authorList>
    </citation>
    <scope>NUCLEOTIDE SEQUENCE</scope>
    <source>
        <strain evidence="1">KUC20120723A-06</strain>
    </source>
</reference>
<sequence length="365" mass="39589">MAIAIAPWSVVVEAGKKEVLVPPADIHIKNAALGEELADDSGRTTIRLTYKIPVSDDEEEEDEEESAPELVKTTVLCSLTAGKIEQSSVDIILERDEEYIFELVGKNTIHLSGNYIDQMPPDEPPFGSDGEDSDMEEDAFDLQDVSSDVEFNADDIEMDEDEGRFEEIVDAPEPKSLKRPRDGDAPGAEEKLTKSQKKKFAKKLKAEDGQAVPAGAEEKADEGEKEKKADKKEKVDKKEKKEKKEKKAGDGAASATQVLAGGVKIKDVKVGTGKAAKSGDRVTMRYIGKLTNGTVFDKNTSGKPFAFKLGKGEVIKGWDVGVAGMHVGGERELTVPAPMAYGSQKIPGIPPNSTLIFEVKLLEIK</sequence>